<name>A0AA97L3K0_EUBMA</name>
<feature type="binding site" description="axial binding residue" evidence="6">
    <location>
        <position position="119"/>
    </location>
    <ligand>
        <name>heme</name>
        <dbReference type="ChEBI" id="CHEBI:30413"/>
    </ligand>
    <ligandPart>
        <name>Fe</name>
        <dbReference type="ChEBI" id="CHEBI:18248"/>
    </ligandPart>
</feature>
<dbReference type="KEGG" id="emc:129331998"/>
<dbReference type="SUPFAM" id="SSF48264">
    <property type="entry name" value="Cytochrome P450"/>
    <property type="match status" value="1"/>
</dbReference>
<proteinExistence type="inferred from homology"/>
<dbReference type="Proteomes" id="UP001190640">
    <property type="component" value="Chromosome 6"/>
</dbReference>
<evidence type="ECO:0000256" key="6">
    <source>
        <dbReference type="PIRSR" id="PIRSR602401-1"/>
    </source>
</evidence>
<comment type="cofactor">
    <cofactor evidence="1 6">
        <name>heme</name>
        <dbReference type="ChEBI" id="CHEBI:30413"/>
    </cofactor>
</comment>
<dbReference type="GO" id="GO:0016712">
    <property type="term" value="F:oxidoreductase activity, acting on paired donors, with incorporation or reduction of molecular oxygen, reduced flavin or flavoprotein as one donor, and incorporation of one atom of oxygen"/>
    <property type="evidence" value="ECO:0007669"/>
    <property type="project" value="TreeGrafter"/>
</dbReference>
<dbReference type="InterPro" id="IPR036396">
    <property type="entry name" value="Cyt_P450_sf"/>
</dbReference>
<evidence type="ECO:0000256" key="2">
    <source>
        <dbReference type="ARBA" id="ARBA00010617"/>
    </source>
</evidence>
<keyword evidence="8" id="KW-1185">Reference proteome</keyword>
<gene>
    <name evidence="9" type="primary">LOC129331998</name>
</gene>
<reference evidence="9" key="1">
    <citation type="submission" date="2025-08" db="UniProtKB">
        <authorList>
            <consortium name="RefSeq"/>
        </authorList>
    </citation>
    <scope>IDENTIFICATION</scope>
    <source>
        <tissue evidence="9">Blood</tissue>
    </source>
</reference>
<dbReference type="GO" id="GO:0006805">
    <property type="term" value="P:xenobiotic metabolic process"/>
    <property type="evidence" value="ECO:0007669"/>
    <property type="project" value="TreeGrafter"/>
</dbReference>
<keyword evidence="7" id="KW-0560">Oxidoreductase</keyword>
<keyword evidence="5 6" id="KW-0408">Iron</keyword>
<dbReference type="Pfam" id="PF00067">
    <property type="entry name" value="p450"/>
    <property type="match status" value="1"/>
</dbReference>
<evidence type="ECO:0000256" key="1">
    <source>
        <dbReference type="ARBA" id="ARBA00001971"/>
    </source>
</evidence>
<keyword evidence="3 6" id="KW-0349">Heme</keyword>
<evidence type="ECO:0000256" key="4">
    <source>
        <dbReference type="ARBA" id="ARBA00022723"/>
    </source>
</evidence>
<keyword evidence="7" id="KW-0503">Monooxygenase</keyword>
<protein>
    <submittedName>
        <fullName evidence="9">Cytochrome P450 2K6-like</fullName>
    </submittedName>
</protein>
<keyword evidence="4 6" id="KW-0479">Metal-binding</keyword>
<dbReference type="InterPro" id="IPR017972">
    <property type="entry name" value="Cyt_P450_CS"/>
</dbReference>
<evidence type="ECO:0000313" key="8">
    <source>
        <dbReference type="Proteomes" id="UP001190640"/>
    </source>
</evidence>
<evidence type="ECO:0000256" key="5">
    <source>
        <dbReference type="ARBA" id="ARBA00023004"/>
    </source>
</evidence>
<dbReference type="Gene3D" id="1.10.630.10">
    <property type="entry name" value="Cytochrome P450"/>
    <property type="match status" value="1"/>
</dbReference>
<dbReference type="RefSeq" id="XP_054838712.1">
    <property type="nucleotide sequence ID" value="XM_054982737.1"/>
</dbReference>
<dbReference type="AlphaFoldDB" id="A0AA97L3K0"/>
<evidence type="ECO:0000256" key="7">
    <source>
        <dbReference type="RuleBase" id="RU000461"/>
    </source>
</evidence>
<evidence type="ECO:0000313" key="9">
    <source>
        <dbReference type="RefSeq" id="XP_054838712.1"/>
    </source>
</evidence>
<dbReference type="PRINTS" id="PR00385">
    <property type="entry name" value="P450"/>
</dbReference>
<dbReference type="InterPro" id="IPR002401">
    <property type="entry name" value="Cyt_P450_E_grp-I"/>
</dbReference>
<accession>A0AA97L3K0</accession>
<organism evidence="8 9">
    <name type="scientific">Eublepharis macularius</name>
    <name type="common">Leopard gecko</name>
    <name type="synonym">Cyrtodactylus macularius</name>
    <dbReference type="NCBI Taxonomy" id="481883"/>
    <lineage>
        <taxon>Eukaryota</taxon>
        <taxon>Metazoa</taxon>
        <taxon>Chordata</taxon>
        <taxon>Craniata</taxon>
        <taxon>Vertebrata</taxon>
        <taxon>Euteleostomi</taxon>
        <taxon>Lepidosauria</taxon>
        <taxon>Squamata</taxon>
        <taxon>Bifurcata</taxon>
        <taxon>Gekkota</taxon>
        <taxon>Eublepharidae</taxon>
        <taxon>Eublepharinae</taxon>
        <taxon>Eublepharis</taxon>
    </lineage>
</organism>
<evidence type="ECO:0000256" key="3">
    <source>
        <dbReference type="ARBA" id="ARBA00022617"/>
    </source>
</evidence>
<dbReference type="PRINTS" id="PR00463">
    <property type="entry name" value="EP450I"/>
</dbReference>
<dbReference type="PANTHER" id="PTHR24300">
    <property type="entry name" value="CYTOCHROME P450 508A4-RELATED"/>
    <property type="match status" value="1"/>
</dbReference>
<dbReference type="GO" id="GO:0006082">
    <property type="term" value="P:organic acid metabolic process"/>
    <property type="evidence" value="ECO:0007669"/>
    <property type="project" value="TreeGrafter"/>
</dbReference>
<sequence length="181" mass="20563">MSKKAKVQKEIEEAFGPTQSISYQYRMKTPYTFATIHEAMRFKCVLLAGNPRVCLKDINILGSHIPKDTTVVPDVQSVCFDPKLWETPQKFNPNHFLDKNGQFVDREELLLFGAGARACVGKELAKMELFIFLTNLLRTFNFRLPEGVEEVSTKPVLGLTMTPQHYKCWKGCGKIGTFSHC</sequence>
<dbReference type="GO" id="GO:0020037">
    <property type="term" value="F:heme binding"/>
    <property type="evidence" value="ECO:0007669"/>
    <property type="project" value="InterPro"/>
</dbReference>
<dbReference type="GeneID" id="129331998"/>
<dbReference type="GO" id="GO:0005737">
    <property type="term" value="C:cytoplasm"/>
    <property type="evidence" value="ECO:0007669"/>
    <property type="project" value="TreeGrafter"/>
</dbReference>
<dbReference type="InterPro" id="IPR001128">
    <property type="entry name" value="Cyt_P450"/>
</dbReference>
<dbReference type="InterPro" id="IPR050182">
    <property type="entry name" value="Cytochrome_P450_fam2"/>
</dbReference>
<comment type="similarity">
    <text evidence="2 7">Belongs to the cytochrome P450 family.</text>
</comment>
<dbReference type="PANTHER" id="PTHR24300:SF134">
    <property type="entry name" value="CYTOCHROME P450, FAMILY 2, SUBFAMILY AB, POLYPEPTIDE 2-RELATED"/>
    <property type="match status" value="1"/>
</dbReference>
<dbReference type="PROSITE" id="PS00086">
    <property type="entry name" value="CYTOCHROME_P450"/>
    <property type="match status" value="1"/>
</dbReference>
<dbReference type="GO" id="GO:0005506">
    <property type="term" value="F:iron ion binding"/>
    <property type="evidence" value="ECO:0007669"/>
    <property type="project" value="InterPro"/>
</dbReference>